<reference evidence="2 3" key="1">
    <citation type="journal article" date="2019" name="Sci. Rep.">
        <title>Orb-weaving spider Araneus ventricosus genome elucidates the spidroin gene catalogue.</title>
        <authorList>
            <person name="Kono N."/>
            <person name="Nakamura H."/>
            <person name="Ohtoshi R."/>
            <person name="Moran D.A.P."/>
            <person name="Shinohara A."/>
            <person name="Yoshida Y."/>
            <person name="Fujiwara M."/>
            <person name="Mori M."/>
            <person name="Tomita M."/>
            <person name="Arakawa K."/>
        </authorList>
    </citation>
    <scope>NUCLEOTIDE SEQUENCE [LARGE SCALE GENOMIC DNA]</scope>
</reference>
<evidence type="ECO:0000256" key="1">
    <source>
        <dbReference type="SAM" id="MobiDB-lite"/>
    </source>
</evidence>
<gene>
    <name evidence="2" type="ORF">AVEN_198967_1</name>
</gene>
<comment type="caution">
    <text evidence="2">The sequence shown here is derived from an EMBL/GenBank/DDBJ whole genome shotgun (WGS) entry which is preliminary data.</text>
</comment>
<keyword evidence="3" id="KW-1185">Reference proteome</keyword>
<dbReference type="AlphaFoldDB" id="A0A4Y2UW33"/>
<proteinExistence type="predicted"/>
<feature type="region of interest" description="Disordered" evidence="1">
    <location>
        <begin position="52"/>
        <end position="87"/>
    </location>
</feature>
<sequence>MNGDVRDKLPSLPRSHAKSKPDIHCGVQPLPRLWAPEESPYVITLCEDPVKDPTLKSLHHRTQWSRRNPVRLVGEKKKKKKKEQEGP</sequence>
<dbReference type="Proteomes" id="UP000499080">
    <property type="component" value="Unassembled WGS sequence"/>
</dbReference>
<evidence type="ECO:0000313" key="2">
    <source>
        <dbReference type="EMBL" id="GBO17209.1"/>
    </source>
</evidence>
<evidence type="ECO:0000313" key="3">
    <source>
        <dbReference type="Proteomes" id="UP000499080"/>
    </source>
</evidence>
<name>A0A4Y2UW33_ARAVE</name>
<protein>
    <submittedName>
        <fullName evidence="2">Uncharacterized protein</fullName>
    </submittedName>
</protein>
<organism evidence="2 3">
    <name type="scientific">Araneus ventricosus</name>
    <name type="common">Orbweaver spider</name>
    <name type="synonym">Epeira ventricosa</name>
    <dbReference type="NCBI Taxonomy" id="182803"/>
    <lineage>
        <taxon>Eukaryota</taxon>
        <taxon>Metazoa</taxon>
        <taxon>Ecdysozoa</taxon>
        <taxon>Arthropoda</taxon>
        <taxon>Chelicerata</taxon>
        <taxon>Arachnida</taxon>
        <taxon>Araneae</taxon>
        <taxon>Araneomorphae</taxon>
        <taxon>Entelegynae</taxon>
        <taxon>Araneoidea</taxon>
        <taxon>Araneidae</taxon>
        <taxon>Araneus</taxon>
    </lineage>
</organism>
<feature type="region of interest" description="Disordered" evidence="1">
    <location>
        <begin position="1"/>
        <end position="24"/>
    </location>
</feature>
<accession>A0A4Y2UW33</accession>
<dbReference type="EMBL" id="BGPR01040984">
    <property type="protein sequence ID" value="GBO17209.1"/>
    <property type="molecule type" value="Genomic_DNA"/>
</dbReference>